<name>A0ABU5F187_9BACT</name>
<evidence type="ECO:0000259" key="6">
    <source>
        <dbReference type="Pfam" id="PF00413"/>
    </source>
</evidence>
<feature type="domain" description="Peptidase M10 metallopeptidase" evidence="6">
    <location>
        <begin position="147"/>
        <end position="196"/>
    </location>
</feature>
<dbReference type="EMBL" id="JAXBLV010000190">
    <property type="protein sequence ID" value="MDY3561264.1"/>
    <property type="molecule type" value="Genomic_DNA"/>
</dbReference>
<evidence type="ECO:0000256" key="2">
    <source>
        <dbReference type="ARBA" id="ARBA00022723"/>
    </source>
</evidence>
<evidence type="ECO:0000256" key="4">
    <source>
        <dbReference type="ARBA" id="ARBA00022801"/>
    </source>
</evidence>
<keyword evidence="3" id="KW-0732">Signal</keyword>
<keyword evidence="1" id="KW-0645">Protease</keyword>
<dbReference type="InterPro" id="IPR013517">
    <property type="entry name" value="FG-GAP"/>
</dbReference>
<dbReference type="InterPro" id="IPR001818">
    <property type="entry name" value="Pept_M10_metallopeptidase"/>
</dbReference>
<accession>A0ABU5F187</accession>
<comment type="caution">
    <text evidence="7">The sequence shown here is derived from an EMBL/GenBank/DDBJ whole genome shotgun (WGS) entry which is preliminary data.</text>
</comment>
<dbReference type="SUPFAM" id="SSF69318">
    <property type="entry name" value="Integrin alpha N-terminal domain"/>
    <property type="match status" value="1"/>
</dbReference>
<evidence type="ECO:0000256" key="5">
    <source>
        <dbReference type="ARBA" id="ARBA00022833"/>
    </source>
</evidence>
<dbReference type="Proteomes" id="UP001272242">
    <property type="component" value="Unassembled WGS sequence"/>
</dbReference>
<organism evidence="7 8">
    <name type="scientific">Gemmata algarum</name>
    <dbReference type="NCBI Taxonomy" id="2975278"/>
    <lineage>
        <taxon>Bacteria</taxon>
        <taxon>Pseudomonadati</taxon>
        <taxon>Planctomycetota</taxon>
        <taxon>Planctomycetia</taxon>
        <taxon>Gemmatales</taxon>
        <taxon>Gemmataceae</taxon>
        <taxon>Gemmata</taxon>
    </lineage>
</organism>
<keyword evidence="4" id="KW-0378">Hydrolase</keyword>
<evidence type="ECO:0000256" key="3">
    <source>
        <dbReference type="ARBA" id="ARBA00022729"/>
    </source>
</evidence>
<proteinExistence type="predicted"/>
<dbReference type="InterPro" id="IPR028994">
    <property type="entry name" value="Integrin_alpha_N"/>
</dbReference>
<sequence length="675" mass="68523">MFIRNWPTGSTSTITTALRLEQLETREVPAIAFQIDYSRDAGGLFNNPEARATLERAASDLGGLLNANLAAISPGAGGTWTASFTDPATGGRLTVPNLSVGANTLVIFAGSRDLPGTTAGYGGYGGSSISGSQAWINSVQTRGHSGFAPWGGSVTIDTTQNWHFGVTTDGLDRTELDFYSVAIHELGHILGIGTAPQWTSLVRNGAFTGANATAVYGGPVPVDGAGAHWADGVIVGGQPASLDPSTTIGSRILWSALDSAALRDLGWGTAAPASPAPAPVTFAPPVEGQHPVAFTGNTDGTVSLFIVSGDTLSDTGRRLTPFAGYRGALRVASGDFNGDGVTDYAFTTGAGPQAVVQIMDGRDGSIMVGQTVIFQGFMGGLFLAAADIDHDGKAELAVSADAGAGPHIQTFRVVGGTLQLQSSFFAFDNPAFRGGARVAAGDINRDGFADLVVTTGGQAEGRVAVYSGADLRNGVATRLTPDFIAFSGLWSGLNAAVGDMDGDGYAELAVTPDRGPAHIKVWSGATLAANPGTQASSLPLLASFYAFAPSDPSGARLSLRDTNGDGRAELIAASANRESSYARSFSFEQATAGGGNAPSTAPFGTPITYDGLYAGVQVASNKPPAPAADPAALPGDAVYTVTTAPMPNKCGCGGCTALAQLAGNADALVPTIPVV</sequence>
<dbReference type="Gene3D" id="2.130.10.130">
    <property type="entry name" value="Integrin alpha, N-terminal"/>
    <property type="match status" value="1"/>
</dbReference>
<keyword evidence="2" id="KW-0479">Metal-binding</keyword>
<evidence type="ECO:0000313" key="7">
    <source>
        <dbReference type="EMBL" id="MDY3561264.1"/>
    </source>
</evidence>
<gene>
    <name evidence="7" type="ORF">R5W23_002539</name>
</gene>
<dbReference type="RefSeq" id="WP_320687703.1">
    <property type="nucleotide sequence ID" value="NZ_JAXBLV010000190.1"/>
</dbReference>
<dbReference type="SUPFAM" id="SSF55486">
    <property type="entry name" value="Metalloproteases ('zincins'), catalytic domain"/>
    <property type="match status" value="1"/>
</dbReference>
<evidence type="ECO:0000256" key="1">
    <source>
        <dbReference type="ARBA" id="ARBA00022670"/>
    </source>
</evidence>
<keyword evidence="8" id="KW-1185">Reference proteome</keyword>
<dbReference type="Pfam" id="PF13517">
    <property type="entry name" value="FG-GAP_3"/>
    <property type="match status" value="1"/>
</dbReference>
<dbReference type="InterPro" id="IPR024079">
    <property type="entry name" value="MetalloPept_cat_dom_sf"/>
</dbReference>
<protein>
    <submittedName>
        <fullName evidence="7">FG-GAP-like repeat-containing protein</fullName>
    </submittedName>
</protein>
<dbReference type="Gene3D" id="3.40.390.10">
    <property type="entry name" value="Collagenase (Catalytic Domain)"/>
    <property type="match status" value="1"/>
</dbReference>
<dbReference type="Pfam" id="PF00413">
    <property type="entry name" value="Peptidase_M10"/>
    <property type="match status" value="1"/>
</dbReference>
<evidence type="ECO:0000313" key="8">
    <source>
        <dbReference type="Proteomes" id="UP001272242"/>
    </source>
</evidence>
<keyword evidence="5" id="KW-0862">Zinc</keyword>
<reference evidence="8" key="1">
    <citation type="journal article" date="2023" name="Mar. Drugs">
        <title>Gemmata algarum, a Novel Planctomycete Isolated from an Algal Mat, Displays Antimicrobial Activity.</title>
        <authorList>
            <person name="Kumar G."/>
            <person name="Kallscheuer N."/>
            <person name="Kashif M."/>
            <person name="Ahamad S."/>
            <person name="Jagadeeshwari U."/>
            <person name="Pannikurungottu S."/>
            <person name="Haufschild T."/>
            <person name="Kabuu M."/>
            <person name="Sasikala C."/>
            <person name="Jogler C."/>
            <person name="Ramana C."/>
        </authorList>
    </citation>
    <scope>NUCLEOTIDE SEQUENCE [LARGE SCALE GENOMIC DNA]</scope>
    <source>
        <strain evidence="8">JC673</strain>
    </source>
</reference>